<evidence type="ECO:0000313" key="2">
    <source>
        <dbReference type="EMBL" id="PLX62240.1"/>
    </source>
</evidence>
<dbReference type="AlphaFoldDB" id="A0A2N6CY46"/>
<organism evidence="2 3">
    <name type="scientific">Sedimenticola selenatireducens</name>
    <dbReference type="NCBI Taxonomy" id="191960"/>
    <lineage>
        <taxon>Bacteria</taxon>
        <taxon>Pseudomonadati</taxon>
        <taxon>Pseudomonadota</taxon>
        <taxon>Gammaproteobacteria</taxon>
        <taxon>Chromatiales</taxon>
        <taxon>Sedimenticolaceae</taxon>
        <taxon>Sedimenticola</taxon>
    </lineage>
</organism>
<sequence>MVNHNNPYLLPKRVPPASGDDTFEPKRFRQLIEQLPIGNIGQVSQSLHHLLKQMNATVMPVSSRANNLELMIKPLLVALDVLAKGFSREPLPLNKRAAMLSEMHESLCILATQGYKVVLDQYHHESFTSQFLHKSSRAIALHRVLYFLGRSLLHAYQLYRPAPPYIWQEIHGINRYAFDLKLAEREMDNEDQSLRQQSSVSDLYKQILLLSLAGPYRLMQGEVIRVYQALSRWAPDAQLLDLGKSNGDAGPFIVDIGIDEAPRYMGAERDHQVLRGWVLDTGNMAVRLADELQATAAMHGAMRPQDSPDKLSPDLLARLMLTWGIGSRRVAERDETQGEVALICGLQMIYNELGGEPLPNAAGKPGAFGMTKPGEEAEKPRGIPQALLESDEYVIQDDPQLQSIRRWIADNNAPAMQAATPAPVPAAKPGDEQPAKPVFRTCPVYNESSSGYHLGWGLGAEASISVGELVAVPHRDADGVECLRLGVIRWMRVERPDVIDFGVELIMGDAQPVIFYRQWGRGKQDGYWPGLLLQRPNEDQTVITAPFYSEQGQRTWLISQGEKRQITLSREIEATASFIQFYYHDSARPKREESADDKTDEADFEQLWTSL</sequence>
<protein>
    <recommendedName>
        <fullName evidence="4">GTPase</fullName>
    </recommendedName>
</protein>
<dbReference type="EMBL" id="PKUN01000008">
    <property type="protein sequence ID" value="PLX62240.1"/>
    <property type="molecule type" value="Genomic_DNA"/>
</dbReference>
<name>A0A2N6CY46_9GAMM</name>
<dbReference type="Proteomes" id="UP000235015">
    <property type="component" value="Unassembled WGS sequence"/>
</dbReference>
<proteinExistence type="predicted"/>
<evidence type="ECO:0000256" key="1">
    <source>
        <dbReference type="SAM" id="MobiDB-lite"/>
    </source>
</evidence>
<comment type="caution">
    <text evidence="2">The sequence shown here is derived from an EMBL/GenBank/DDBJ whole genome shotgun (WGS) entry which is preliminary data.</text>
</comment>
<evidence type="ECO:0000313" key="3">
    <source>
        <dbReference type="Proteomes" id="UP000235015"/>
    </source>
</evidence>
<feature type="region of interest" description="Disordered" evidence="1">
    <location>
        <begin position="590"/>
        <end position="611"/>
    </location>
</feature>
<gene>
    <name evidence="2" type="ORF">C0630_07485</name>
</gene>
<evidence type="ECO:0008006" key="4">
    <source>
        <dbReference type="Google" id="ProtNLM"/>
    </source>
</evidence>
<accession>A0A2N6CY46</accession>
<dbReference type="RefSeq" id="WP_273438587.1">
    <property type="nucleotide sequence ID" value="NZ_PKUN01000008.1"/>
</dbReference>
<dbReference type="STRING" id="1111735.GCA_000428045_01670"/>
<reference evidence="2 3" key="1">
    <citation type="submission" date="2017-11" db="EMBL/GenBank/DDBJ databases">
        <title>Genome-resolved metagenomics identifies genetic mobility, metabolic interactions, and unexpected diversity in perchlorate-reducing communities.</title>
        <authorList>
            <person name="Barnum T.P."/>
            <person name="Figueroa I.A."/>
            <person name="Carlstrom C.I."/>
            <person name="Lucas L.N."/>
            <person name="Engelbrektson A.L."/>
            <person name="Coates J.D."/>
        </authorList>
    </citation>
    <scope>NUCLEOTIDE SEQUENCE [LARGE SCALE GENOMIC DNA]</scope>
    <source>
        <strain evidence="2">BM301</strain>
    </source>
</reference>